<dbReference type="GO" id="GO:0009279">
    <property type="term" value="C:cell outer membrane"/>
    <property type="evidence" value="ECO:0007669"/>
    <property type="project" value="UniProtKB-SubCell"/>
</dbReference>
<dbReference type="PRINTS" id="PR01021">
    <property type="entry name" value="OMPADOMAIN"/>
</dbReference>
<evidence type="ECO:0000256" key="2">
    <source>
        <dbReference type="ARBA" id="ARBA00023136"/>
    </source>
</evidence>
<keyword evidence="7" id="KW-0966">Cell projection</keyword>
<accession>A0A1Y0CUH3</accession>
<evidence type="ECO:0000256" key="3">
    <source>
        <dbReference type="ARBA" id="ARBA00023237"/>
    </source>
</evidence>
<keyword evidence="8" id="KW-1185">Reference proteome</keyword>
<dbReference type="SUPFAM" id="SSF103088">
    <property type="entry name" value="OmpA-like"/>
    <property type="match status" value="1"/>
</dbReference>
<evidence type="ECO:0000256" key="4">
    <source>
        <dbReference type="PROSITE-ProRule" id="PRU00473"/>
    </source>
</evidence>
<feature type="signal peptide" evidence="5">
    <location>
        <begin position="1"/>
        <end position="17"/>
    </location>
</feature>
<feature type="domain" description="OmpA-like" evidence="6">
    <location>
        <begin position="64"/>
        <end position="181"/>
    </location>
</feature>
<evidence type="ECO:0000259" key="6">
    <source>
        <dbReference type="PROSITE" id="PS51123"/>
    </source>
</evidence>
<organism evidence="7 8">
    <name type="scientific">Oceanisphaera avium</name>
    <dbReference type="NCBI Taxonomy" id="1903694"/>
    <lineage>
        <taxon>Bacteria</taxon>
        <taxon>Pseudomonadati</taxon>
        <taxon>Pseudomonadota</taxon>
        <taxon>Gammaproteobacteria</taxon>
        <taxon>Aeromonadales</taxon>
        <taxon>Aeromonadaceae</taxon>
        <taxon>Oceanisphaera</taxon>
    </lineage>
</organism>
<evidence type="ECO:0000256" key="5">
    <source>
        <dbReference type="SAM" id="SignalP"/>
    </source>
</evidence>
<sequence>MKIWMMLALLLPLTACSLTSESFKETPAAYDLTDQDRDGVITARDNCLDSVANAEVDNDGCGDASTVTLNQDIIVLFAHDSAVISAQYQSEISHMANFMNDNPKLKLLLEGHASQVGTQEYNLALSKRRAEAVKNALIKAGVSEARLEVIGYGSTQPVLMAAGENAAAANRRVVGALATQQHSVGLRWNVYDMGQTKD</sequence>
<dbReference type="InterPro" id="IPR050330">
    <property type="entry name" value="Bact_OuterMem_StrucFunc"/>
</dbReference>
<dbReference type="RefSeq" id="WP_086962200.1">
    <property type="nucleotide sequence ID" value="NZ_CP021376.1"/>
</dbReference>
<dbReference type="KEGG" id="ocm:CBP12_01250"/>
<dbReference type="Pfam" id="PF00691">
    <property type="entry name" value="OmpA"/>
    <property type="match status" value="1"/>
</dbReference>
<reference evidence="8" key="1">
    <citation type="submission" date="2017-05" db="EMBL/GenBank/DDBJ databases">
        <authorList>
            <person name="Sung H."/>
        </authorList>
    </citation>
    <scope>NUCLEOTIDE SEQUENCE [LARGE SCALE GENOMIC DNA]</scope>
    <source>
        <strain evidence="8">AMac2203</strain>
    </source>
</reference>
<dbReference type="InterPro" id="IPR006664">
    <property type="entry name" value="OMP_bac"/>
</dbReference>
<dbReference type="EMBL" id="CP021376">
    <property type="protein sequence ID" value="ART78942.1"/>
    <property type="molecule type" value="Genomic_DNA"/>
</dbReference>
<comment type="subcellular location">
    <subcellularLocation>
        <location evidence="1">Cell outer membrane</location>
    </subcellularLocation>
</comment>
<dbReference type="InterPro" id="IPR006665">
    <property type="entry name" value="OmpA-like"/>
</dbReference>
<dbReference type="PROSITE" id="PS51123">
    <property type="entry name" value="OMPA_2"/>
    <property type="match status" value="1"/>
</dbReference>
<keyword evidence="3" id="KW-0998">Cell outer membrane</keyword>
<evidence type="ECO:0000313" key="8">
    <source>
        <dbReference type="Proteomes" id="UP000243793"/>
    </source>
</evidence>
<dbReference type="InterPro" id="IPR036737">
    <property type="entry name" value="OmpA-like_sf"/>
</dbReference>
<evidence type="ECO:0000313" key="7">
    <source>
        <dbReference type="EMBL" id="ART78942.1"/>
    </source>
</evidence>
<dbReference type="OrthoDB" id="9805832at2"/>
<feature type="chain" id="PRO_5012869476" evidence="5">
    <location>
        <begin position="18"/>
        <end position="198"/>
    </location>
</feature>
<name>A0A1Y0CUH3_9GAMM</name>
<keyword evidence="5" id="KW-0732">Signal</keyword>
<protein>
    <submittedName>
        <fullName evidence="7">Flagellar motor protein MotB</fullName>
    </submittedName>
</protein>
<proteinExistence type="predicted"/>
<keyword evidence="2 4" id="KW-0472">Membrane</keyword>
<dbReference type="Gene3D" id="3.30.1330.60">
    <property type="entry name" value="OmpA-like domain"/>
    <property type="match status" value="1"/>
</dbReference>
<dbReference type="CDD" id="cd07185">
    <property type="entry name" value="OmpA_C-like"/>
    <property type="match status" value="1"/>
</dbReference>
<dbReference type="Proteomes" id="UP000243793">
    <property type="component" value="Chromosome"/>
</dbReference>
<dbReference type="AlphaFoldDB" id="A0A1Y0CUH3"/>
<dbReference type="PANTHER" id="PTHR30329">
    <property type="entry name" value="STATOR ELEMENT OF FLAGELLAR MOTOR COMPLEX"/>
    <property type="match status" value="1"/>
</dbReference>
<keyword evidence="7" id="KW-0969">Cilium</keyword>
<evidence type="ECO:0000256" key="1">
    <source>
        <dbReference type="ARBA" id="ARBA00004442"/>
    </source>
</evidence>
<keyword evidence="7" id="KW-0282">Flagellum</keyword>
<dbReference type="PANTHER" id="PTHR30329:SF21">
    <property type="entry name" value="LIPOPROTEIN YIAD-RELATED"/>
    <property type="match status" value="1"/>
</dbReference>
<gene>
    <name evidence="7" type="ORF">CBP12_01250</name>
</gene>